<organism evidence="1 2">
    <name type="scientific">Gimesia maris</name>
    <dbReference type="NCBI Taxonomy" id="122"/>
    <lineage>
        <taxon>Bacteria</taxon>
        <taxon>Pseudomonadati</taxon>
        <taxon>Planctomycetota</taxon>
        <taxon>Planctomycetia</taxon>
        <taxon>Planctomycetales</taxon>
        <taxon>Planctomycetaceae</taxon>
        <taxon>Gimesia</taxon>
    </lineage>
</organism>
<comment type="caution">
    <text evidence="1">The sequence shown here is derived from an EMBL/GenBank/DDBJ whole genome shotgun (WGS) entry which is preliminary data.</text>
</comment>
<dbReference type="PANTHER" id="PTHR43737:SF1">
    <property type="entry name" value="DUF1501 DOMAIN-CONTAINING PROTEIN"/>
    <property type="match status" value="1"/>
</dbReference>
<dbReference type="Proteomes" id="UP000263642">
    <property type="component" value="Unassembled WGS sequence"/>
</dbReference>
<sequence length="482" mass="53372">MWEPDQYLQLKRRHFLQSSACGLGSIALQQLLAEESVAETAMANAVNPLAVKSPHFKPRAKNVIFIFMSGGPSQMDLFDPKQELQKLHGQPVPESFLKGINDALIKTTAQVMASPRTFKKYGEAGIEFSDLLPHLGGCADDLCMIRTVHTDVSNHHPAQMLMNSGSTMFDRPSMGAWVTYGLGSESKNLPGYVVLLSNSGKGVDGGSSLWTNGILPSTYRGVTFRSRGEAILYLSNPDGISQSTQRNRLDAIRDLNGLRFDQNGDPEIASRIASYELAYRMQTSAPELLDFKDESKATLDMYGINNEKTNWFGSNALLARRMVERGVRFVQLYHSTWDDHSNLNENLKTNCGMTDQPSAALIQDLKQRGMLDDTLVIWGGEFGRTPMTEVRRGSNPGKEGRDHHPFSFTMLMAGGGMKSGTIIGKTDELGFHPVEDEVHIHNLHATILYQLGFDHTKLVVKHKGLDYRLTGVEGKVLENLIA</sequence>
<dbReference type="AlphaFoldDB" id="A0A3D3RCH8"/>
<dbReference type="InterPro" id="IPR010869">
    <property type="entry name" value="DUF1501"/>
</dbReference>
<name>A0A3D3RCH8_9PLAN</name>
<dbReference type="SUPFAM" id="SSF53649">
    <property type="entry name" value="Alkaline phosphatase-like"/>
    <property type="match status" value="1"/>
</dbReference>
<protein>
    <submittedName>
        <fullName evidence="1">Sulfatase</fullName>
    </submittedName>
</protein>
<evidence type="ECO:0000313" key="2">
    <source>
        <dbReference type="Proteomes" id="UP000263642"/>
    </source>
</evidence>
<evidence type="ECO:0000313" key="1">
    <source>
        <dbReference type="EMBL" id="HCO26316.1"/>
    </source>
</evidence>
<reference evidence="1 2" key="1">
    <citation type="journal article" date="2018" name="Nat. Biotechnol.">
        <title>A standardized bacterial taxonomy based on genome phylogeny substantially revises the tree of life.</title>
        <authorList>
            <person name="Parks D.H."/>
            <person name="Chuvochina M."/>
            <person name="Waite D.W."/>
            <person name="Rinke C."/>
            <person name="Skarshewski A."/>
            <person name="Chaumeil P.A."/>
            <person name="Hugenholtz P."/>
        </authorList>
    </citation>
    <scope>NUCLEOTIDE SEQUENCE [LARGE SCALE GENOMIC DNA]</scope>
    <source>
        <strain evidence="1">UBA9375</strain>
    </source>
</reference>
<dbReference type="Pfam" id="PF07394">
    <property type="entry name" value="DUF1501"/>
    <property type="match status" value="1"/>
</dbReference>
<accession>A0A3D3RCH8</accession>
<gene>
    <name evidence="1" type="ORF">DIT97_26090</name>
</gene>
<dbReference type="InterPro" id="IPR017850">
    <property type="entry name" value="Alkaline_phosphatase_core_sf"/>
</dbReference>
<dbReference type="PANTHER" id="PTHR43737">
    <property type="entry name" value="BLL7424 PROTEIN"/>
    <property type="match status" value="1"/>
</dbReference>
<dbReference type="EMBL" id="DQAY01000154">
    <property type="protein sequence ID" value="HCO26316.1"/>
    <property type="molecule type" value="Genomic_DNA"/>
</dbReference>
<proteinExistence type="predicted"/>